<dbReference type="Proteomes" id="UP000514720">
    <property type="component" value="Chromosome"/>
</dbReference>
<keyword evidence="3" id="KW-0812">Transmembrane</keyword>
<accession>A0A7L7KRD0</accession>
<keyword evidence="5" id="KW-1185">Reference proteome</keyword>
<dbReference type="Gene3D" id="3.10.450.30">
    <property type="entry name" value="Microbial ribonucleases"/>
    <property type="match status" value="1"/>
</dbReference>
<keyword evidence="1" id="KW-0540">Nuclease</keyword>
<dbReference type="RefSeq" id="WP_258878454.1">
    <property type="nucleotide sequence ID" value="NZ_CP048914.1"/>
</dbReference>
<evidence type="ECO:0000313" key="4">
    <source>
        <dbReference type="EMBL" id="QMS84832.1"/>
    </source>
</evidence>
<feature type="transmembrane region" description="Helical" evidence="3">
    <location>
        <begin position="111"/>
        <end position="132"/>
    </location>
</feature>
<organism evidence="4 5">
    <name type="scientific">Candidatus Xianfuyuplasma coldseepsis</name>
    <dbReference type="NCBI Taxonomy" id="2782163"/>
    <lineage>
        <taxon>Bacteria</taxon>
        <taxon>Bacillati</taxon>
        <taxon>Mycoplasmatota</taxon>
        <taxon>Mollicutes</taxon>
        <taxon>Candidatus Izemoplasmatales</taxon>
        <taxon>Candidatus Izemoplasmataceae</taxon>
        <taxon>Candidatus Xianfuyuplasma</taxon>
    </lineage>
</organism>
<proteinExistence type="predicted"/>
<keyword evidence="3" id="KW-0472">Membrane</keyword>
<dbReference type="InterPro" id="IPR016191">
    <property type="entry name" value="Ribonuclease/ribotoxin"/>
</dbReference>
<evidence type="ECO:0000256" key="2">
    <source>
        <dbReference type="ARBA" id="ARBA00022801"/>
    </source>
</evidence>
<evidence type="ECO:0000256" key="1">
    <source>
        <dbReference type="ARBA" id="ARBA00022722"/>
    </source>
</evidence>
<keyword evidence="3" id="KW-1133">Transmembrane helix</keyword>
<name>A0A7L7KRD0_9MOLU</name>
<dbReference type="EMBL" id="CP048914">
    <property type="protein sequence ID" value="QMS84832.1"/>
    <property type="molecule type" value="Genomic_DNA"/>
</dbReference>
<dbReference type="GO" id="GO:0003723">
    <property type="term" value="F:RNA binding"/>
    <property type="evidence" value="ECO:0007669"/>
    <property type="project" value="InterPro"/>
</dbReference>
<dbReference type="AlphaFoldDB" id="A0A7L7KRD0"/>
<keyword evidence="2" id="KW-0378">Hydrolase</keyword>
<reference evidence="4 5" key="1">
    <citation type="submission" date="2020-02" db="EMBL/GenBank/DDBJ databases">
        <authorList>
            <person name="Zheng R.K."/>
            <person name="Sun C.M."/>
        </authorList>
    </citation>
    <scope>NUCLEOTIDE SEQUENCE [LARGE SCALE GENOMIC DNA]</scope>
    <source>
        <strain evidence="5">zrk13</strain>
    </source>
</reference>
<dbReference type="KEGG" id="xcl:G4Z02_03375"/>
<dbReference type="SUPFAM" id="SSF53933">
    <property type="entry name" value="Microbial ribonucleases"/>
    <property type="match status" value="1"/>
</dbReference>
<protein>
    <submittedName>
        <fullName evidence="4">Uncharacterized protein</fullName>
    </submittedName>
</protein>
<dbReference type="GO" id="GO:0016787">
    <property type="term" value="F:hydrolase activity"/>
    <property type="evidence" value="ECO:0007669"/>
    <property type="project" value="UniProtKB-KW"/>
</dbReference>
<evidence type="ECO:0000313" key="5">
    <source>
        <dbReference type="Proteomes" id="UP000514720"/>
    </source>
</evidence>
<sequence length="180" mass="20697">MNARRYKTYTDYDHVAMYILEYDELPSNYVPKSQGVAPGEYDVTVYAVYDNTRDPVLLPDGYSYTEAYINATTDDVGAERFVFSSEQLFYTNDHYASFIEVTRWDLLGSHYIFLSFFWISITGSGVVTIVLVRKGYLTLDVIKTDVKQDFLVLQNIVKVTIKKIKSPKKSNTENTDDTVQ</sequence>
<gene>
    <name evidence="4" type="ORF">G4Z02_03375</name>
</gene>
<dbReference type="GO" id="GO:0004540">
    <property type="term" value="F:RNA nuclease activity"/>
    <property type="evidence" value="ECO:0007669"/>
    <property type="project" value="InterPro"/>
</dbReference>
<evidence type="ECO:0000256" key="3">
    <source>
        <dbReference type="SAM" id="Phobius"/>
    </source>
</evidence>